<keyword evidence="10" id="KW-0169">Cobalamin biosynthesis</keyword>
<dbReference type="AlphaFoldDB" id="A0A1T4X010"/>
<dbReference type="EC" id="2.7.7.62" evidence="9"/>
<dbReference type="GO" id="GO:0008820">
    <property type="term" value="F:cobinamide phosphate guanylyltransferase activity"/>
    <property type="evidence" value="ECO:0007669"/>
    <property type="project" value="UniProtKB-EC"/>
</dbReference>
<evidence type="ECO:0000256" key="10">
    <source>
        <dbReference type="ARBA" id="ARBA00022573"/>
    </source>
</evidence>
<sequence length="180" mass="20658">MARIILITGGARSGKSSFAESFYKDEDDVTYIATSRITDEEMKDRIELHRKSRPLTWKTFEGCYNLCDAVTHCKNYLLDCITVMTSNIMFDMSKDFEKIPQNLQSQIEDAAFNEIIKLIEKIRIIDGNLIMVTNEVGDSIVPENHIARVYRDIIGRINQRIAKVCDEVYIVTCGIPLRLK</sequence>
<dbReference type="InterPro" id="IPR003203">
    <property type="entry name" value="CobU/CobP"/>
</dbReference>
<dbReference type="GO" id="GO:0043752">
    <property type="term" value="F:adenosylcobinamide kinase activity"/>
    <property type="evidence" value="ECO:0007669"/>
    <property type="project" value="UniProtKB-EC"/>
</dbReference>
<dbReference type="PANTHER" id="PTHR34848">
    <property type="match status" value="1"/>
</dbReference>
<comment type="pathway">
    <text evidence="6">Cofactor biosynthesis; adenosylcobalamin biosynthesis; adenosylcobalamin from cob(II)yrinate a,c-diamide: step 5/7.</text>
</comment>
<dbReference type="InterPro" id="IPR027417">
    <property type="entry name" value="P-loop_NTPase"/>
</dbReference>
<dbReference type="UniPathway" id="UPA00148">
    <property type="reaction ID" value="UER00236"/>
</dbReference>
<keyword evidence="13 20" id="KW-0418">Kinase</keyword>
<keyword evidence="14" id="KW-0067">ATP-binding</keyword>
<evidence type="ECO:0000256" key="13">
    <source>
        <dbReference type="ARBA" id="ARBA00022777"/>
    </source>
</evidence>
<organism evidence="20 21">
    <name type="scientific">Caloramator quimbayensis</name>
    <dbReference type="NCBI Taxonomy" id="1147123"/>
    <lineage>
        <taxon>Bacteria</taxon>
        <taxon>Bacillati</taxon>
        <taxon>Bacillota</taxon>
        <taxon>Clostridia</taxon>
        <taxon>Eubacteriales</taxon>
        <taxon>Clostridiaceae</taxon>
        <taxon>Caloramator</taxon>
    </lineage>
</organism>
<evidence type="ECO:0000256" key="11">
    <source>
        <dbReference type="ARBA" id="ARBA00022679"/>
    </source>
</evidence>
<evidence type="ECO:0000256" key="5">
    <source>
        <dbReference type="ARBA" id="ARBA00004692"/>
    </source>
</evidence>
<dbReference type="OrthoDB" id="9799422at2"/>
<dbReference type="GO" id="GO:0005524">
    <property type="term" value="F:ATP binding"/>
    <property type="evidence" value="ECO:0007669"/>
    <property type="project" value="UniProtKB-KW"/>
</dbReference>
<dbReference type="CDD" id="cd00544">
    <property type="entry name" value="CobU"/>
    <property type="match status" value="1"/>
</dbReference>
<name>A0A1T4X010_9CLOT</name>
<accession>A0A1T4X010</accession>
<dbReference type="NCBIfam" id="NF004469">
    <property type="entry name" value="PRK05800.1"/>
    <property type="match status" value="1"/>
</dbReference>
<evidence type="ECO:0000256" key="14">
    <source>
        <dbReference type="ARBA" id="ARBA00022840"/>
    </source>
</evidence>
<dbReference type="RefSeq" id="WP_078695830.1">
    <property type="nucleotide sequence ID" value="NZ_FUYH01000005.1"/>
</dbReference>
<feature type="binding site" evidence="19">
    <location>
        <begin position="9"/>
        <end position="16"/>
    </location>
    <ligand>
        <name>GTP</name>
        <dbReference type="ChEBI" id="CHEBI:37565"/>
    </ligand>
</feature>
<evidence type="ECO:0000256" key="18">
    <source>
        <dbReference type="PIRSR" id="PIRSR006135-1"/>
    </source>
</evidence>
<dbReference type="Gene3D" id="3.40.50.300">
    <property type="entry name" value="P-loop containing nucleotide triphosphate hydrolases"/>
    <property type="match status" value="1"/>
</dbReference>
<evidence type="ECO:0000256" key="2">
    <source>
        <dbReference type="ARBA" id="ARBA00000711"/>
    </source>
</evidence>
<dbReference type="EMBL" id="FUYH01000005">
    <property type="protein sequence ID" value="SKA82906.1"/>
    <property type="molecule type" value="Genomic_DNA"/>
</dbReference>
<evidence type="ECO:0000256" key="9">
    <source>
        <dbReference type="ARBA" id="ARBA00012523"/>
    </source>
</evidence>
<comment type="catalytic activity">
    <reaction evidence="1">
        <text>adenosylcob(III)inamide + ATP = adenosylcob(III)inamide phosphate + ADP + H(+)</text>
        <dbReference type="Rhea" id="RHEA:15769"/>
        <dbReference type="ChEBI" id="CHEBI:2480"/>
        <dbReference type="ChEBI" id="CHEBI:15378"/>
        <dbReference type="ChEBI" id="CHEBI:30616"/>
        <dbReference type="ChEBI" id="CHEBI:58502"/>
        <dbReference type="ChEBI" id="CHEBI:456216"/>
        <dbReference type="EC" id="2.7.1.156"/>
    </reaction>
</comment>
<evidence type="ECO:0000313" key="21">
    <source>
        <dbReference type="Proteomes" id="UP000190105"/>
    </source>
</evidence>
<dbReference type="PIRSF" id="PIRSF006135">
    <property type="entry name" value="CobU"/>
    <property type="match status" value="1"/>
</dbReference>
<dbReference type="EC" id="2.7.1.156" evidence="8"/>
<proteinExistence type="inferred from homology"/>
<dbReference type="Pfam" id="PF02283">
    <property type="entry name" value="CobU"/>
    <property type="match status" value="1"/>
</dbReference>
<evidence type="ECO:0000256" key="3">
    <source>
        <dbReference type="ARBA" id="ARBA00001522"/>
    </source>
</evidence>
<evidence type="ECO:0000256" key="12">
    <source>
        <dbReference type="ARBA" id="ARBA00022741"/>
    </source>
</evidence>
<evidence type="ECO:0000256" key="16">
    <source>
        <dbReference type="ARBA" id="ARBA00029570"/>
    </source>
</evidence>
<feature type="binding site" evidence="19">
    <location>
        <position position="61"/>
    </location>
    <ligand>
        <name>GTP</name>
        <dbReference type="ChEBI" id="CHEBI:37565"/>
    </ligand>
</feature>
<evidence type="ECO:0000313" key="20">
    <source>
        <dbReference type="EMBL" id="SKA82906.1"/>
    </source>
</evidence>
<feature type="binding site" evidence="19">
    <location>
        <position position="79"/>
    </location>
    <ligand>
        <name>GTP</name>
        <dbReference type="ChEBI" id="CHEBI:37565"/>
    </ligand>
</feature>
<gene>
    <name evidence="20" type="ORF">SAMN05443428_1055</name>
</gene>
<evidence type="ECO:0000256" key="1">
    <source>
        <dbReference type="ARBA" id="ARBA00000312"/>
    </source>
</evidence>
<dbReference type="GO" id="GO:0009236">
    <property type="term" value="P:cobalamin biosynthetic process"/>
    <property type="evidence" value="ECO:0007669"/>
    <property type="project" value="UniProtKB-UniPathway"/>
</dbReference>
<keyword evidence="20" id="KW-0548">Nucleotidyltransferase</keyword>
<comment type="catalytic activity">
    <reaction evidence="3">
        <text>adenosylcob(III)inamide + GTP = adenosylcob(III)inamide phosphate + GDP + H(+)</text>
        <dbReference type="Rhea" id="RHEA:15765"/>
        <dbReference type="ChEBI" id="CHEBI:2480"/>
        <dbReference type="ChEBI" id="CHEBI:15378"/>
        <dbReference type="ChEBI" id="CHEBI:37565"/>
        <dbReference type="ChEBI" id="CHEBI:58189"/>
        <dbReference type="ChEBI" id="CHEBI:58502"/>
        <dbReference type="EC" id="2.7.1.156"/>
    </reaction>
</comment>
<keyword evidence="11 20" id="KW-0808">Transferase</keyword>
<evidence type="ECO:0000256" key="19">
    <source>
        <dbReference type="PIRSR" id="PIRSR006135-2"/>
    </source>
</evidence>
<comment type="pathway">
    <text evidence="5">Cofactor biosynthesis; adenosylcobalamin biosynthesis; adenosylcobalamin from cob(II)yrinate a,c-diamide: step 6/7.</text>
</comment>
<protein>
    <recommendedName>
        <fullName evidence="16">Adenosylcobinamide kinase</fullName>
        <ecNumber evidence="8">2.7.1.156</ecNumber>
        <ecNumber evidence="9">2.7.7.62</ecNumber>
    </recommendedName>
    <alternativeName>
        <fullName evidence="17">Adenosylcobinamide-phosphate guanylyltransferase</fullName>
    </alternativeName>
</protein>
<feature type="binding site" evidence="19">
    <location>
        <begin position="33"/>
        <end position="35"/>
    </location>
    <ligand>
        <name>GTP</name>
        <dbReference type="ChEBI" id="CHEBI:37565"/>
    </ligand>
</feature>
<evidence type="ECO:0000256" key="4">
    <source>
        <dbReference type="ARBA" id="ARBA00003889"/>
    </source>
</evidence>
<dbReference type="STRING" id="1147123.SAMN05443428_1055"/>
<evidence type="ECO:0000256" key="7">
    <source>
        <dbReference type="ARBA" id="ARBA00007490"/>
    </source>
</evidence>
<evidence type="ECO:0000256" key="6">
    <source>
        <dbReference type="ARBA" id="ARBA00005159"/>
    </source>
</evidence>
<dbReference type="GO" id="GO:0005525">
    <property type="term" value="F:GTP binding"/>
    <property type="evidence" value="ECO:0007669"/>
    <property type="project" value="UniProtKB-KW"/>
</dbReference>
<evidence type="ECO:0000256" key="15">
    <source>
        <dbReference type="ARBA" id="ARBA00023134"/>
    </source>
</evidence>
<comment type="similarity">
    <text evidence="7">Belongs to the CobU/CobP family.</text>
</comment>
<evidence type="ECO:0000256" key="17">
    <source>
        <dbReference type="ARBA" id="ARBA00030571"/>
    </source>
</evidence>
<evidence type="ECO:0000256" key="8">
    <source>
        <dbReference type="ARBA" id="ARBA00012016"/>
    </source>
</evidence>
<comment type="function">
    <text evidence="4">Catalyzes ATP-dependent phosphorylation of adenosylcobinamide and addition of GMP to adenosylcobinamide phosphate.</text>
</comment>
<reference evidence="21" key="1">
    <citation type="submission" date="2017-02" db="EMBL/GenBank/DDBJ databases">
        <authorList>
            <person name="Varghese N."/>
            <person name="Submissions S."/>
        </authorList>
    </citation>
    <scope>NUCLEOTIDE SEQUENCE [LARGE SCALE GENOMIC DNA]</scope>
    <source>
        <strain evidence="21">USBA 833</strain>
    </source>
</reference>
<keyword evidence="12 19" id="KW-0547">Nucleotide-binding</keyword>
<dbReference type="SUPFAM" id="SSF52540">
    <property type="entry name" value="P-loop containing nucleoside triphosphate hydrolases"/>
    <property type="match status" value="1"/>
</dbReference>
<dbReference type="Proteomes" id="UP000190105">
    <property type="component" value="Unassembled WGS sequence"/>
</dbReference>
<keyword evidence="21" id="KW-1185">Reference proteome</keyword>
<feature type="binding site" evidence="19">
    <location>
        <begin position="50"/>
        <end position="53"/>
    </location>
    <ligand>
        <name>GTP</name>
        <dbReference type="ChEBI" id="CHEBI:37565"/>
    </ligand>
</feature>
<comment type="catalytic activity">
    <reaction evidence="2">
        <text>adenosylcob(III)inamide phosphate + GTP + H(+) = adenosylcob(III)inamide-GDP + diphosphate</text>
        <dbReference type="Rhea" id="RHEA:22712"/>
        <dbReference type="ChEBI" id="CHEBI:15378"/>
        <dbReference type="ChEBI" id="CHEBI:33019"/>
        <dbReference type="ChEBI" id="CHEBI:37565"/>
        <dbReference type="ChEBI" id="CHEBI:58502"/>
        <dbReference type="ChEBI" id="CHEBI:60487"/>
        <dbReference type="EC" id="2.7.7.62"/>
    </reaction>
</comment>
<dbReference type="PANTHER" id="PTHR34848:SF1">
    <property type="entry name" value="BIFUNCTIONAL ADENOSYLCOBALAMIN BIOSYNTHESIS PROTEIN COBU"/>
    <property type="match status" value="1"/>
</dbReference>
<feature type="active site" description="GMP-histidine intermediate" evidence="18">
    <location>
        <position position="49"/>
    </location>
</feature>
<keyword evidence="15 19" id="KW-0342">GTP-binding</keyword>